<name>A0AAW1VVY6_RUBAR</name>
<evidence type="ECO:0000313" key="1">
    <source>
        <dbReference type="EMBL" id="KAK9911915.1"/>
    </source>
</evidence>
<proteinExistence type="predicted"/>
<keyword evidence="2" id="KW-1185">Reference proteome</keyword>
<dbReference type="Proteomes" id="UP001457282">
    <property type="component" value="Unassembled WGS sequence"/>
</dbReference>
<accession>A0AAW1VVY6</accession>
<dbReference type="AlphaFoldDB" id="A0AAW1VVY6"/>
<comment type="caution">
    <text evidence="1">The sequence shown here is derived from an EMBL/GenBank/DDBJ whole genome shotgun (WGS) entry which is preliminary data.</text>
</comment>
<gene>
    <name evidence="1" type="ORF">M0R45_035795</name>
</gene>
<organism evidence="1 2">
    <name type="scientific">Rubus argutus</name>
    <name type="common">Southern blackberry</name>
    <dbReference type="NCBI Taxonomy" id="59490"/>
    <lineage>
        <taxon>Eukaryota</taxon>
        <taxon>Viridiplantae</taxon>
        <taxon>Streptophyta</taxon>
        <taxon>Embryophyta</taxon>
        <taxon>Tracheophyta</taxon>
        <taxon>Spermatophyta</taxon>
        <taxon>Magnoliopsida</taxon>
        <taxon>eudicotyledons</taxon>
        <taxon>Gunneridae</taxon>
        <taxon>Pentapetalae</taxon>
        <taxon>rosids</taxon>
        <taxon>fabids</taxon>
        <taxon>Rosales</taxon>
        <taxon>Rosaceae</taxon>
        <taxon>Rosoideae</taxon>
        <taxon>Rosoideae incertae sedis</taxon>
        <taxon>Rubus</taxon>
    </lineage>
</organism>
<dbReference type="EMBL" id="JBEDUW010000007">
    <property type="protein sequence ID" value="KAK9911915.1"/>
    <property type="molecule type" value="Genomic_DNA"/>
</dbReference>
<protein>
    <submittedName>
        <fullName evidence="1">Uncharacterized protein</fullName>
    </submittedName>
</protein>
<evidence type="ECO:0000313" key="2">
    <source>
        <dbReference type="Proteomes" id="UP001457282"/>
    </source>
</evidence>
<sequence>MVASWLVWRRRWAAVTAREDRVLTRICGVDSSGDIVGSWQHQSLVLRRREVKKNGHGCEAVMVWWQHGLGVLFLLWFGEEAMDVRPVEELTGLELVGDCGEVAGEVEVIIVKWWWSYGWKAVERSPLTTKAKEEVINCKLQKYDPKTLQISRT</sequence>
<reference evidence="1 2" key="1">
    <citation type="journal article" date="2023" name="G3 (Bethesda)">
        <title>A chromosome-length genome assembly and annotation of blackberry (Rubus argutus, cv. 'Hillquist').</title>
        <authorList>
            <person name="Bruna T."/>
            <person name="Aryal R."/>
            <person name="Dudchenko O."/>
            <person name="Sargent D.J."/>
            <person name="Mead D."/>
            <person name="Buti M."/>
            <person name="Cavallini A."/>
            <person name="Hytonen T."/>
            <person name="Andres J."/>
            <person name="Pham M."/>
            <person name="Weisz D."/>
            <person name="Mascagni F."/>
            <person name="Usai G."/>
            <person name="Natali L."/>
            <person name="Bassil N."/>
            <person name="Fernandez G.E."/>
            <person name="Lomsadze A."/>
            <person name="Armour M."/>
            <person name="Olukolu B."/>
            <person name="Poorten T."/>
            <person name="Britton C."/>
            <person name="Davik J."/>
            <person name="Ashrafi H."/>
            <person name="Aiden E.L."/>
            <person name="Borodovsky M."/>
            <person name="Worthington M."/>
        </authorList>
    </citation>
    <scope>NUCLEOTIDE SEQUENCE [LARGE SCALE GENOMIC DNA]</scope>
    <source>
        <strain evidence="1">PI 553951</strain>
    </source>
</reference>